<evidence type="ECO:0000256" key="1">
    <source>
        <dbReference type="SAM" id="MobiDB-lite"/>
    </source>
</evidence>
<dbReference type="SUPFAM" id="SSF52540">
    <property type="entry name" value="P-loop containing nucleoside triphosphate hydrolases"/>
    <property type="match status" value="1"/>
</dbReference>
<dbReference type="InterPro" id="IPR008144">
    <property type="entry name" value="Guanylate_kin-like_dom"/>
</dbReference>
<dbReference type="InterPro" id="IPR050868">
    <property type="entry name" value="ELMO_domain-containing"/>
</dbReference>
<gene>
    <name evidence="4" type="ORF">LOD99_3432</name>
</gene>
<dbReference type="PROSITE" id="PS00856">
    <property type="entry name" value="GUANYLATE_KINASE_1"/>
    <property type="match status" value="1"/>
</dbReference>
<evidence type="ECO:0000313" key="5">
    <source>
        <dbReference type="Proteomes" id="UP001165289"/>
    </source>
</evidence>
<feature type="domain" description="Guanylate kinase-like" evidence="2">
    <location>
        <begin position="44"/>
        <end position="253"/>
    </location>
</feature>
<proteinExistence type="predicted"/>
<feature type="domain" description="ELMO" evidence="3">
    <location>
        <begin position="338"/>
        <end position="492"/>
    </location>
</feature>
<reference evidence="4 5" key="1">
    <citation type="journal article" date="2023" name="BMC Biol.">
        <title>The compact genome of the sponge Oopsacas minuta (Hexactinellida) is lacking key metazoan core genes.</title>
        <authorList>
            <person name="Santini S."/>
            <person name="Schenkelaars Q."/>
            <person name="Jourda C."/>
            <person name="Duchesne M."/>
            <person name="Belahbib H."/>
            <person name="Rocher C."/>
            <person name="Selva M."/>
            <person name="Riesgo A."/>
            <person name="Vervoort M."/>
            <person name="Leys S.P."/>
            <person name="Kodjabachian L."/>
            <person name="Le Bivic A."/>
            <person name="Borchiellini C."/>
            <person name="Claverie J.M."/>
            <person name="Renard E."/>
        </authorList>
    </citation>
    <scope>NUCLEOTIDE SEQUENCE [LARGE SCALE GENOMIC DNA]</scope>
    <source>
        <strain evidence="4">SPO-2</strain>
    </source>
</reference>
<organism evidence="4 5">
    <name type="scientific">Oopsacas minuta</name>
    <dbReference type="NCBI Taxonomy" id="111878"/>
    <lineage>
        <taxon>Eukaryota</taxon>
        <taxon>Metazoa</taxon>
        <taxon>Porifera</taxon>
        <taxon>Hexactinellida</taxon>
        <taxon>Hexasterophora</taxon>
        <taxon>Lyssacinosida</taxon>
        <taxon>Leucopsacidae</taxon>
        <taxon>Oopsacas</taxon>
    </lineage>
</organism>
<dbReference type="Proteomes" id="UP001165289">
    <property type="component" value="Unassembled WGS sequence"/>
</dbReference>
<keyword evidence="5" id="KW-1185">Reference proteome</keyword>
<dbReference type="AlphaFoldDB" id="A0AAV7JX57"/>
<feature type="region of interest" description="Disordered" evidence="1">
    <location>
        <begin position="1"/>
        <end position="43"/>
    </location>
</feature>
<dbReference type="SMART" id="SM00072">
    <property type="entry name" value="GuKc"/>
    <property type="match status" value="1"/>
</dbReference>
<evidence type="ECO:0000313" key="4">
    <source>
        <dbReference type="EMBL" id="KAI6653537.1"/>
    </source>
</evidence>
<dbReference type="Pfam" id="PF00625">
    <property type="entry name" value="Guanylate_kin"/>
    <property type="match status" value="1"/>
</dbReference>
<dbReference type="InterPro" id="IPR006816">
    <property type="entry name" value="ELMO_dom"/>
</dbReference>
<dbReference type="Gene3D" id="3.40.50.300">
    <property type="entry name" value="P-loop containing nucleotide triphosphate hydrolases"/>
    <property type="match status" value="1"/>
</dbReference>
<dbReference type="PROSITE" id="PS50052">
    <property type="entry name" value="GUANYLATE_KINASE_2"/>
    <property type="match status" value="1"/>
</dbReference>
<sequence length="538" mass="61168">MNGRSILSDTDRDEFSFDDVAPKPSTTLSPIDNNPKHDITSQPPAIYVLTGPNNSSKRSLALKLQAEFPATFERVMSHTTRQPRPLETPGVDYNYVTRQEFIQLIQDDKFLQYIYVGKSDVKMTPDINQLPEHGDLFGITKTRFHQASHSNTLALILTLHPAAVDHIRSLGLKTEYIYLSSDNEIPVDRNLLQYPGIKLISSTNTALAYSEVKKVILPDFKVKHTGIDVQKFESYLATQVEWENVGNIQAIRECNALENSNISQNSAKIVNSTHALEYFRNKRMLEYINRIRLPPQPTGIRKLIKIIFGPPALHESLINERNLVLAMALHTFDNSDNFHTAILDSIYRLLTRSKISCPRFGSHWEEIGFQGNDPATDLRGAGMLGLVNLFDFVTSPIAYQIALDILKLSRDVTQTFPMCALSMSLTVMVITFLRDGRLSKICNSRGMVFSVVNDVYKALFYKLYNIWKYQHKTIWDSSSVLTELELDAKRNIQKLLNEFYNALTRIKSGENRTVNARNEEVVFQGIDEIELELSLTTE</sequence>
<comment type="caution">
    <text evidence="4">The sequence shown here is derived from an EMBL/GenBank/DDBJ whole genome shotgun (WGS) entry which is preliminary data.</text>
</comment>
<dbReference type="InterPro" id="IPR027417">
    <property type="entry name" value="P-loop_NTPase"/>
</dbReference>
<dbReference type="EMBL" id="JAKMXF010000266">
    <property type="protein sequence ID" value="KAI6653537.1"/>
    <property type="molecule type" value="Genomic_DNA"/>
</dbReference>
<dbReference type="Pfam" id="PF04727">
    <property type="entry name" value="ELMO_CED12"/>
    <property type="match status" value="1"/>
</dbReference>
<evidence type="ECO:0000259" key="3">
    <source>
        <dbReference type="PROSITE" id="PS51335"/>
    </source>
</evidence>
<dbReference type="PROSITE" id="PS51335">
    <property type="entry name" value="ELMO"/>
    <property type="match status" value="1"/>
</dbReference>
<evidence type="ECO:0000259" key="2">
    <source>
        <dbReference type="PROSITE" id="PS50052"/>
    </source>
</evidence>
<name>A0AAV7JX57_9METZ</name>
<dbReference type="PANTHER" id="PTHR12771:SF2">
    <property type="entry name" value="ELMO DOMAIN-CONTAINING PROTEIN 3"/>
    <property type="match status" value="1"/>
</dbReference>
<dbReference type="PANTHER" id="PTHR12771">
    <property type="entry name" value="ENGULFMENT AND CELL MOTILITY"/>
    <property type="match status" value="1"/>
</dbReference>
<protein>
    <submittedName>
        <fullName evidence="4">ELMO domain-containing protein 3 isoform X2</fullName>
    </submittedName>
</protein>
<dbReference type="InterPro" id="IPR008145">
    <property type="entry name" value="GK/Ca_channel_bsu"/>
</dbReference>
<dbReference type="InterPro" id="IPR020590">
    <property type="entry name" value="Guanylate_kinase_CS"/>
</dbReference>
<accession>A0AAV7JX57</accession>